<keyword evidence="4" id="KW-0862">Zinc</keyword>
<dbReference type="InterPro" id="IPR001965">
    <property type="entry name" value="Znf_PHD"/>
</dbReference>
<evidence type="ECO:0000313" key="10">
    <source>
        <dbReference type="RefSeq" id="XP_026761769.2"/>
    </source>
</evidence>
<feature type="compositionally biased region" description="Low complexity" evidence="6">
    <location>
        <begin position="1765"/>
        <end position="1774"/>
    </location>
</feature>
<evidence type="ECO:0000256" key="2">
    <source>
        <dbReference type="ARBA" id="ARBA00022737"/>
    </source>
</evidence>
<name>A0A6J1WZA7_GALME</name>
<feature type="region of interest" description="Disordered" evidence="6">
    <location>
        <begin position="1644"/>
        <end position="1664"/>
    </location>
</feature>
<feature type="region of interest" description="Disordered" evidence="6">
    <location>
        <begin position="588"/>
        <end position="1297"/>
    </location>
</feature>
<feature type="region of interest" description="Disordered" evidence="6">
    <location>
        <begin position="2202"/>
        <end position="2240"/>
    </location>
</feature>
<dbReference type="Proteomes" id="UP001652740">
    <property type="component" value="Unplaced"/>
</dbReference>
<feature type="compositionally biased region" description="Basic and acidic residues" evidence="6">
    <location>
        <begin position="1175"/>
        <end position="1184"/>
    </location>
</feature>
<feature type="compositionally biased region" description="Basic and acidic residues" evidence="6">
    <location>
        <begin position="1583"/>
        <end position="1600"/>
    </location>
</feature>
<accession>A0A6J1WZA7</accession>
<dbReference type="InterPro" id="IPR019787">
    <property type="entry name" value="Znf_PHD-finger"/>
</dbReference>
<feature type="region of interest" description="Disordered" evidence="6">
    <location>
        <begin position="1550"/>
        <end position="1600"/>
    </location>
</feature>
<feature type="compositionally biased region" description="Basic and acidic residues" evidence="6">
    <location>
        <begin position="1119"/>
        <end position="1153"/>
    </location>
</feature>
<evidence type="ECO:0000256" key="3">
    <source>
        <dbReference type="ARBA" id="ARBA00022771"/>
    </source>
</evidence>
<gene>
    <name evidence="10 11" type="primary">LOC113520588</name>
</gene>
<dbReference type="InterPro" id="IPR034732">
    <property type="entry name" value="EPHD"/>
</dbReference>
<dbReference type="GO" id="GO:0006357">
    <property type="term" value="P:regulation of transcription by RNA polymerase II"/>
    <property type="evidence" value="ECO:0007669"/>
    <property type="project" value="TreeGrafter"/>
</dbReference>
<feature type="compositionally biased region" description="Basic and acidic residues" evidence="6">
    <location>
        <begin position="817"/>
        <end position="829"/>
    </location>
</feature>
<feature type="compositionally biased region" description="Basic residues" evidence="6">
    <location>
        <begin position="1103"/>
        <end position="1112"/>
    </location>
</feature>
<dbReference type="CDD" id="cd15573">
    <property type="entry name" value="PHD_JADE"/>
    <property type="match status" value="1"/>
</dbReference>
<dbReference type="PROSITE" id="PS51805">
    <property type="entry name" value="EPHD"/>
    <property type="match status" value="1"/>
</dbReference>
<dbReference type="Pfam" id="PF13831">
    <property type="entry name" value="PHD_2"/>
    <property type="match status" value="1"/>
</dbReference>
<keyword evidence="9" id="KW-1185">Reference proteome</keyword>
<feature type="region of interest" description="Disordered" evidence="6">
    <location>
        <begin position="1939"/>
        <end position="2035"/>
    </location>
</feature>
<dbReference type="GeneID" id="113520588"/>
<reference evidence="10 11" key="1">
    <citation type="submission" date="2025-05" db="UniProtKB">
        <authorList>
            <consortium name="RefSeq"/>
        </authorList>
    </citation>
    <scope>IDENTIFICATION</scope>
    <source>
        <tissue evidence="10 11">Whole larvae</tissue>
    </source>
</reference>
<evidence type="ECO:0000313" key="11">
    <source>
        <dbReference type="RefSeq" id="XP_026761778.2"/>
    </source>
</evidence>
<dbReference type="KEGG" id="gmw:113520588"/>
<keyword evidence="3 5" id="KW-0863">Zinc-finger</keyword>
<dbReference type="InterPro" id="IPR019786">
    <property type="entry name" value="Zinc_finger_PHD-type_CS"/>
</dbReference>
<feature type="region of interest" description="Disordered" evidence="6">
    <location>
        <begin position="1757"/>
        <end position="1780"/>
    </location>
</feature>
<feature type="compositionally biased region" description="Basic and acidic residues" evidence="6">
    <location>
        <begin position="1558"/>
        <end position="1574"/>
    </location>
</feature>
<feature type="compositionally biased region" description="Basic and acidic residues" evidence="6">
    <location>
        <begin position="894"/>
        <end position="912"/>
    </location>
</feature>
<evidence type="ECO:0000313" key="9">
    <source>
        <dbReference type="Proteomes" id="UP001652740"/>
    </source>
</evidence>
<feature type="compositionally biased region" description="Basic residues" evidence="6">
    <location>
        <begin position="664"/>
        <end position="691"/>
    </location>
</feature>
<feature type="region of interest" description="Disordered" evidence="6">
    <location>
        <begin position="2360"/>
        <end position="2416"/>
    </location>
</feature>
<keyword evidence="2" id="KW-0677">Repeat</keyword>
<feature type="compositionally biased region" description="Basic and acidic residues" evidence="6">
    <location>
        <begin position="839"/>
        <end position="870"/>
    </location>
</feature>
<dbReference type="PANTHER" id="PTHR13793:SF160">
    <property type="entry name" value="PHD FINGER PROTEIN RHINOCEROS"/>
    <property type="match status" value="1"/>
</dbReference>
<dbReference type="Gene3D" id="3.30.40.10">
    <property type="entry name" value="Zinc/RING finger domain, C3HC4 (zinc finger)"/>
    <property type="match status" value="2"/>
</dbReference>
<organism evidence="9 10">
    <name type="scientific">Galleria mellonella</name>
    <name type="common">Greater wax moth</name>
    <dbReference type="NCBI Taxonomy" id="7137"/>
    <lineage>
        <taxon>Eukaryota</taxon>
        <taxon>Metazoa</taxon>
        <taxon>Ecdysozoa</taxon>
        <taxon>Arthropoda</taxon>
        <taxon>Hexapoda</taxon>
        <taxon>Insecta</taxon>
        <taxon>Pterygota</taxon>
        <taxon>Neoptera</taxon>
        <taxon>Endopterygota</taxon>
        <taxon>Lepidoptera</taxon>
        <taxon>Glossata</taxon>
        <taxon>Ditrysia</taxon>
        <taxon>Pyraloidea</taxon>
        <taxon>Pyralidae</taxon>
        <taxon>Galleriinae</taxon>
        <taxon>Galleria</taxon>
    </lineage>
</organism>
<dbReference type="CDD" id="cd15671">
    <property type="entry name" value="ePHD_JADE"/>
    <property type="match status" value="1"/>
</dbReference>
<evidence type="ECO:0000259" key="7">
    <source>
        <dbReference type="PROSITE" id="PS50016"/>
    </source>
</evidence>
<dbReference type="RefSeq" id="XP_026761769.2">
    <property type="nucleotide sequence ID" value="XM_026905968.3"/>
</dbReference>
<feature type="compositionally biased region" description="Basic and acidic residues" evidence="6">
    <location>
        <begin position="2492"/>
        <end position="2503"/>
    </location>
</feature>
<feature type="compositionally biased region" description="Polar residues" evidence="6">
    <location>
        <begin position="793"/>
        <end position="802"/>
    </location>
</feature>
<feature type="region of interest" description="Disordered" evidence="6">
    <location>
        <begin position="1"/>
        <end position="29"/>
    </location>
</feature>
<dbReference type="InterPro" id="IPR011011">
    <property type="entry name" value="Znf_FYVE_PHD"/>
</dbReference>
<dbReference type="GO" id="GO:0008270">
    <property type="term" value="F:zinc ion binding"/>
    <property type="evidence" value="ECO:0007669"/>
    <property type="project" value="UniProtKB-KW"/>
</dbReference>
<sequence length="2675" mass="296748">MSLRGTKRATGVRGEEAGTSKRRRTEPEDALWQLRPDVKMSSIYNRSASEAPAELFRKDLISAMKLPDSEPLTPNNYWVITDTWKQDWERGVQVPVNPDSLPAPKVKIIDNPLPPDFQEFKLPKDKYIHLTRDSHYQPDKHQLSTTPARAEAACSYDLDALDTAWLKLLNAERARAGAMPISEDQLEKVIEELEVRTWDKIQAIMKSEEGLGIEYDENVICDVCRSPDSEDGNEMVFCDSCNICVHQACYGITVIPEGQWLCRPCGDGVRPTCVLCPNLGGAMKCTPSGHKWAHVSCVLWIPEVSIGCAEQMEPITKISSIPPSRWSLVCVLCRERKGACIQCSVKTCKTAYHVTCAFKHGLEMRAIIEDENADDGVKLRSYCQKHSVNSKKEKCPGSGSEEEEVKRKRRKDMTSEEKTQARAARLQEIEAEFDNHVSMKDISTHLLDVDQDAINYIYNYWKLKRRAGHNRPLLLPKSDDSELLTHRQEQADLDKMKMFVQLRQDLERVRNLCYMVSRREKLSRSFFRLREQTFHKQVAVLTADSTIAGPDLAAIIEANHGPSIYDRLYSHDNAPDHQNDFDALLARIAPPDSGDEKKKDRNGLVRGSRSSNPYKKHYVNGSRRSGSMYSGLSSEESAVEISRSNKYRGRAIGSSTDEDEKKPNSPKKKVCPKTKGKKLPKKSDRKKKKVPQSKALVESSSEDEALKAKMKKDRSRSKTLTQMEKEMTAGKLGLSGSDSDELMPIKSTRNNKFPMNIYSDSSEDLPSKTDIKAEKIKNIDKLKSEKVKPDKSPSGNDSQQPLPRTKAAMKEFIPTQPEKKVTIKEEPKPAPKKRGRKPSNKDKKLPEKTESDDEAKNKENIKFLKQKDNPTDLIVPQRQAAKKASENMRSTTVVKKEESSTEKQVSGDDAKSKPKVKSKGKEVKEVIIPTTSPSKIGKKKSTKELKKEPISYVPQRQAAKKAAAHIKSGLGSKPPVVETTDSDKKKDERPDLSKMSPKKDDIKNTKTTIKESSSSSSSTSSSCSSSSCSEEEQEKPGIKPTAKAREIKPAIRQPSMFSPPGSRPTVDLPFLDKVSRPLSSTSASSDCDSFKECRSGSGSPCPKRPRRRRKGKSLSTDTSQRKTPDKKLKTSERGSERRVSPTIKGEESSRPSDARAATRARTRSTTTSGNMSNKSDARQRKPSKDNSSSATDSNKTSKESGQPSEFSSPKRQTDEEMKRDLKKSPSFTEMQINDVKAKVTKPKNRSISVEEKDKIKSESEPITSIKTSPRKSLDIKHKNRRLSVKEPGLKELGSLSNEVTNTIPKQRRLSRLEALNTSDFDHSNLSPVKKSISVEKPPEIVDDRKSPIPMNDDFNDNDKHWLAAPSPCVHLPPIEKPGGHEKYMTEDKSMDSDSADKNSVKMIAKIQANLNENTMIKSPKTPMDARTISMESMDVDTPMARNIRKRSTLESDKKFITQDTSHVQGVEISKSAKIPSTVNPYPNRSMFSPQPKDHELFDYEMLAVDDGFNHDDMMKPFTSYPEFFFKEDSKEQGVQETLNLVDRLRMQLSSKKVSAENSTHDESLTEDKYNRDENNSINPISTKVEDDHESIPANKHENDLHDNDTALKEEQTTENHIPQPYASDMVSRESIKDNKDYHQPIPMTSNEKWSDLPVSQSNNHIDQSNDRKYDHVNVYHEEVKERNITQSDVQSISEVGDTISLSKQSDDSQSLSVVDHSIHSNDHDLTQDNQNYENNNSLVHSDCATVSSPYISQETKWRESKIATRRSSASSTSSEGSVCSQKTDIKSHMNNCDSHQGNVMPIDSYPPIPTYSCPVEPSMPLNQYSAYAPDASPFLSSLPLFATGACASSQLPLPSPGPGLYASSVGLPFSTTSLSTLMQPKPAFPQLCAAFTSSSQNIALTTAMIAPPTPKPIDSPRDDIDVTGSDKFSIHVASSPSISVDSYEATNNRTSTKMSNDSSETIASIHPQESKSPPKLIKNASKFPVKSPGKSPGISPKQSEITKGTKRSSNRSNRSQRGRGRSKSRGQGVHGFPHVEYMGNSIQNKLVGTVYDFDEEIANDGVDLKALRERRKSIDIRDDRKSEHSFKDASQSPPVVSPQQINKRPPQIEAKDVKPPTPEPPGRITSPAISKTSSERGPGFSQVQPVLPGPVDMRTYQPFDNPAPATGDAYHNHLLEFASGTADQQLADIDEEVEKQLHSALMASKPRSGSPSATPAPDLVEPPPKETFTPQLPKVSLSDSRNQLKVKIKGPFLDANYSASSVQPVAPQPPAPVHESNSSLNVSSSVASSMMSGSTNLRRMRKKELLRQYWTQDMNMDDPTAASIIRATQPPAAPPPLARAVITIPKAVASMTSIPTREDYKISDTPVEKKKRKTTSGLSRELRHLEVSMNDADPSDDTKLSSFSTANSSQSYKRRGRVTIKPNTASAPAPVAPKLKIKLSSNSVQQVNDDTLGFQLRPPKKRLVNLPKTSMEDVRRENMKFRRKIMADFEENEKTEKYKPSKSEKRKKKKDKKTEKLEVINPSTSEGLRIKIKFKKEEEAEESSGTMTVAAAAPAVSGIPPTTSTSTAATAAATAAAVVPEPVVDPFEYDPTAQDPLAIDPPSYSETSAMRKIRTDKVTPIRLKLARSSKGSGYVMKEAGEEDTSAAKAAAASEAAPPPVSSPLPLTVNKHCEVR</sequence>
<feature type="compositionally biased region" description="Basic and acidic residues" evidence="6">
    <location>
        <begin position="1211"/>
        <end position="1223"/>
    </location>
</feature>
<feature type="compositionally biased region" description="Polar residues" evidence="6">
    <location>
        <begin position="1185"/>
        <end position="1210"/>
    </location>
</feature>
<feature type="compositionally biased region" description="Basic and acidic residues" evidence="6">
    <location>
        <begin position="2075"/>
        <end position="2087"/>
    </location>
</feature>
<feature type="compositionally biased region" description="Basic residues" evidence="6">
    <location>
        <begin position="2004"/>
        <end position="2024"/>
    </location>
</feature>
<evidence type="ECO:0000256" key="4">
    <source>
        <dbReference type="ARBA" id="ARBA00022833"/>
    </source>
</evidence>
<feature type="compositionally biased region" description="Basic and acidic residues" evidence="6">
    <location>
        <begin position="594"/>
        <end position="603"/>
    </location>
</feature>
<keyword evidence="1" id="KW-0479">Metal-binding</keyword>
<feature type="compositionally biased region" description="Polar residues" evidence="6">
    <location>
        <begin position="622"/>
        <end position="636"/>
    </location>
</feature>
<feature type="region of interest" description="Disordered" evidence="6">
    <location>
        <begin position="1319"/>
        <end position="1352"/>
    </location>
</feature>
<feature type="compositionally biased region" description="Polar residues" evidence="6">
    <location>
        <begin position="2400"/>
        <end position="2411"/>
    </location>
</feature>
<feature type="compositionally biased region" description="Basic and acidic residues" evidence="6">
    <location>
        <begin position="1332"/>
        <end position="1346"/>
    </location>
</feature>
<dbReference type="PROSITE" id="PS01359">
    <property type="entry name" value="ZF_PHD_1"/>
    <property type="match status" value="1"/>
</dbReference>
<dbReference type="RefSeq" id="XP_026761778.2">
    <property type="nucleotide sequence ID" value="XM_026905977.3"/>
</dbReference>
<dbReference type="InterPro" id="IPR013083">
    <property type="entry name" value="Znf_RING/FYVE/PHD"/>
</dbReference>
<feature type="region of interest" description="Disordered" evidence="6">
    <location>
        <begin position="2492"/>
        <end position="2520"/>
    </location>
</feature>
<feature type="region of interest" description="Disordered" evidence="6">
    <location>
        <begin position="2587"/>
        <end position="2612"/>
    </location>
</feature>
<feature type="region of interest" description="Disordered" evidence="6">
    <location>
        <begin position="2075"/>
        <end position="2167"/>
    </location>
</feature>
<dbReference type="PANTHER" id="PTHR13793">
    <property type="entry name" value="PHD FINGER PROTEINS"/>
    <property type="match status" value="1"/>
</dbReference>
<protein>
    <submittedName>
        <fullName evidence="10 11">PHD finger protein rhinoceros</fullName>
    </submittedName>
</protein>
<dbReference type="Pfam" id="PF10513">
    <property type="entry name" value="EPL1"/>
    <property type="match status" value="1"/>
</dbReference>
<dbReference type="SMART" id="SM00249">
    <property type="entry name" value="PHD"/>
    <property type="match status" value="2"/>
</dbReference>
<feature type="compositionally biased region" description="Low complexity" evidence="6">
    <location>
        <begin position="2646"/>
        <end position="2655"/>
    </location>
</feature>
<feature type="domain" description="PHD-type" evidence="8">
    <location>
        <begin position="270"/>
        <end position="387"/>
    </location>
</feature>
<dbReference type="InterPro" id="IPR050701">
    <property type="entry name" value="Histone_Mod_Regulator"/>
</dbReference>
<dbReference type="InterPro" id="IPR019542">
    <property type="entry name" value="Enhancer_polycomb-like_N"/>
</dbReference>
<feature type="compositionally biased region" description="Basic and acidic residues" evidence="6">
    <location>
        <begin position="765"/>
        <end position="791"/>
    </location>
</feature>
<evidence type="ECO:0000256" key="1">
    <source>
        <dbReference type="ARBA" id="ARBA00022723"/>
    </source>
</evidence>
<dbReference type="PROSITE" id="PS50016">
    <property type="entry name" value="ZF_PHD_2"/>
    <property type="match status" value="1"/>
</dbReference>
<feature type="compositionally biased region" description="Polar residues" evidence="6">
    <location>
        <begin position="1644"/>
        <end position="1662"/>
    </location>
</feature>
<feature type="domain" description="PHD-type" evidence="7">
    <location>
        <begin position="218"/>
        <end position="268"/>
    </location>
</feature>
<evidence type="ECO:0000256" key="5">
    <source>
        <dbReference type="PROSITE-ProRule" id="PRU00146"/>
    </source>
</evidence>
<proteinExistence type="predicted"/>
<feature type="region of interest" description="Disordered" evidence="6">
    <location>
        <begin position="389"/>
        <end position="420"/>
    </location>
</feature>
<feature type="compositionally biased region" description="Polar residues" evidence="6">
    <location>
        <begin position="2088"/>
        <end position="2102"/>
    </location>
</feature>
<evidence type="ECO:0000259" key="8">
    <source>
        <dbReference type="PROSITE" id="PS51805"/>
    </source>
</evidence>
<feature type="compositionally biased region" description="Polar residues" evidence="6">
    <location>
        <begin position="1939"/>
        <end position="1962"/>
    </location>
</feature>
<feature type="compositionally biased region" description="Basic and acidic residues" evidence="6">
    <location>
        <begin position="981"/>
        <end position="1004"/>
    </location>
</feature>
<feature type="compositionally biased region" description="Low complexity" evidence="6">
    <location>
        <begin position="1005"/>
        <end position="1028"/>
    </location>
</feature>
<feature type="region of interest" description="Disordered" evidence="6">
    <location>
        <begin position="2634"/>
        <end position="2675"/>
    </location>
</feature>
<dbReference type="Pfam" id="PF13832">
    <property type="entry name" value="zf-HC5HC2H_2"/>
    <property type="match status" value="1"/>
</dbReference>
<feature type="compositionally biased region" description="Low complexity" evidence="6">
    <location>
        <begin position="1154"/>
        <end position="1168"/>
    </location>
</feature>
<dbReference type="SUPFAM" id="SSF57903">
    <property type="entry name" value="FYVE/PHD zinc finger"/>
    <property type="match status" value="1"/>
</dbReference>
<feature type="compositionally biased region" description="Basic and acidic residues" evidence="6">
    <location>
        <begin position="1248"/>
        <end position="1259"/>
    </location>
</feature>
<feature type="compositionally biased region" description="Basic residues" evidence="6">
    <location>
        <begin position="708"/>
        <end position="717"/>
    </location>
</feature>
<evidence type="ECO:0000256" key="6">
    <source>
        <dbReference type="SAM" id="MobiDB-lite"/>
    </source>
</evidence>